<reference evidence="1 2" key="1">
    <citation type="journal article" date="2007" name="Nature">
        <title>Evolution of genes and genomes on the Drosophila phylogeny.</title>
        <authorList>
            <consortium name="Drosophila 12 Genomes Consortium"/>
            <person name="Clark A.G."/>
            <person name="Eisen M.B."/>
            <person name="Smith D.R."/>
            <person name="Bergman C.M."/>
            <person name="Oliver B."/>
            <person name="Markow T.A."/>
            <person name="Kaufman T.C."/>
            <person name="Kellis M."/>
            <person name="Gelbart W."/>
            <person name="Iyer V.N."/>
            <person name="Pollard D.A."/>
            <person name="Sackton T.B."/>
            <person name="Larracuente A.M."/>
            <person name="Singh N.D."/>
            <person name="Abad J.P."/>
            <person name="Abt D.N."/>
            <person name="Adryan B."/>
            <person name="Aguade M."/>
            <person name="Akashi H."/>
            <person name="Anderson W.W."/>
            <person name="Aquadro C.F."/>
            <person name="Ardell D.H."/>
            <person name="Arguello R."/>
            <person name="Artieri C.G."/>
            <person name="Barbash D.A."/>
            <person name="Barker D."/>
            <person name="Barsanti P."/>
            <person name="Batterham P."/>
            <person name="Batzoglou S."/>
            <person name="Begun D."/>
            <person name="Bhutkar A."/>
            <person name="Blanco E."/>
            <person name="Bosak S.A."/>
            <person name="Bradley R.K."/>
            <person name="Brand A.D."/>
            <person name="Brent M.R."/>
            <person name="Brooks A.N."/>
            <person name="Brown R.H."/>
            <person name="Butlin R.K."/>
            <person name="Caggese C."/>
            <person name="Calvi B.R."/>
            <person name="Bernardo de Carvalho A."/>
            <person name="Caspi A."/>
            <person name="Castrezana S."/>
            <person name="Celniker S.E."/>
            <person name="Chang J.L."/>
            <person name="Chapple C."/>
            <person name="Chatterji S."/>
            <person name="Chinwalla A."/>
            <person name="Civetta A."/>
            <person name="Clifton S.W."/>
            <person name="Comeron J.M."/>
            <person name="Costello J.C."/>
            <person name="Coyne J.A."/>
            <person name="Daub J."/>
            <person name="David R.G."/>
            <person name="Delcher A.L."/>
            <person name="Delehaunty K."/>
            <person name="Do C.B."/>
            <person name="Ebling H."/>
            <person name="Edwards K."/>
            <person name="Eickbush T."/>
            <person name="Evans J.D."/>
            <person name="Filipski A."/>
            <person name="Findeiss S."/>
            <person name="Freyhult E."/>
            <person name="Fulton L."/>
            <person name="Fulton R."/>
            <person name="Garcia A.C."/>
            <person name="Gardiner A."/>
            <person name="Garfield D.A."/>
            <person name="Garvin B.E."/>
            <person name="Gibson G."/>
            <person name="Gilbert D."/>
            <person name="Gnerre S."/>
            <person name="Godfrey J."/>
            <person name="Good R."/>
            <person name="Gotea V."/>
            <person name="Gravely B."/>
            <person name="Greenberg A.J."/>
            <person name="Griffiths-Jones S."/>
            <person name="Gross S."/>
            <person name="Guigo R."/>
            <person name="Gustafson E.A."/>
            <person name="Haerty W."/>
            <person name="Hahn M.W."/>
            <person name="Halligan D.L."/>
            <person name="Halpern A.L."/>
            <person name="Halter G.M."/>
            <person name="Han M.V."/>
            <person name="Heger A."/>
            <person name="Hillier L."/>
            <person name="Hinrichs A.S."/>
            <person name="Holmes I."/>
            <person name="Hoskins R.A."/>
            <person name="Hubisz M.J."/>
            <person name="Hultmark D."/>
            <person name="Huntley M.A."/>
            <person name="Jaffe D.B."/>
            <person name="Jagadeeshan S."/>
            <person name="Jeck W.R."/>
            <person name="Johnson J."/>
            <person name="Jones C.D."/>
            <person name="Jordan W.C."/>
            <person name="Karpen G.H."/>
            <person name="Kataoka E."/>
            <person name="Keightley P.D."/>
            <person name="Kheradpour P."/>
            <person name="Kirkness E.F."/>
            <person name="Koerich L.B."/>
            <person name="Kristiansen K."/>
            <person name="Kudrna D."/>
            <person name="Kulathinal R.J."/>
            <person name="Kumar S."/>
            <person name="Kwok R."/>
            <person name="Lander E."/>
            <person name="Langley C.H."/>
            <person name="Lapoint R."/>
            <person name="Lazzaro B.P."/>
            <person name="Lee S.J."/>
            <person name="Levesque L."/>
            <person name="Li R."/>
            <person name="Lin C.F."/>
            <person name="Lin M.F."/>
            <person name="Lindblad-Toh K."/>
            <person name="Llopart A."/>
            <person name="Long M."/>
            <person name="Low L."/>
            <person name="Lozovsky E."/>
            <person name="Lu J."/>
            <person name="Luo M."/>
            <person name="Machado C.A."/>
            <person name="Makalowski W."/>
            <person name="Marzo M."/>
            <person name="Matsuda M."/>
            <person name="Matzkin L."/>
            <person name="McAllister B."/>
            <person name="McBride C.S."/>
            <person name="McKernan B."/>
            <person name="McKernan K."/>
            <person name="Mendez-Lago M."/>
            <person name="Minx P."/>
            <person name="Mollenhauer M.U."/>
            <person name="Montooth K."/>
            <person name="Mount S.M."/>
            <person name="Mu X."/>
            <person name="Myers E."/>
            <person name="Negre B."/>
            <person name="Newfeld S."/>
            <person name="Nielsen R."/>
            <person name="Noor M.A."/>
            <person name="O'Grady P."/>
            <person name="Pachter L."/>
            <person name="Papaceit M."/>
            <person name="Parisi M.J."/>
            <person name="Parisi M."/>
            <person name="Parts L."/>
            <person name="Pedersen J.S."/>
            <person name="Pesole G."/>
            <person name="Phillippy A.M."/>
            <person name="Ponting C.P."/>
            <person name="Pop M."/>
            <person name="Porcelli D."/>
            <person name="Powell J.R."/>
            <person name="Prohaska S."/>
            <person name="Pruitt K."/>
            <person name="Puig M."/>
            <person name="Quesneville H."/>
            <person name="Ram K.R."/>
            <person name="Rand D."/>
            <person name="Rasmussen M.D."/>
            <person name="Reed L.K."/>
            <person name="Reenan R."/>
            <person name="Reily A."/>
            <person name="Remington K.A."/>
            <person name="Rieger T.T."/>
            <person name="Ritchie M.G."/>
            <person name="Robin C."/>
            <person name="Rogers Y.H."/>
            <person name="Rohde C."/>
            <person name="Rozas J."/>
            <person name="Rubenfield M.J."/>
            <person name="Ruiz A."/>
            <person name="Russo S."/>
            <person name="Salzberg S.L."/>
            <person name="Sanchez-Gracia A."/>
            <person name="Saranga D.J."/>
            <person name="Sato H."/>
            <person name="Schaeffer S.W."/>
            <person name="Schatz M.C."/>
            <person name="Schlenke T."/>
            <person name="Schwartz R."/>
            <person name="Segarra C."/>
            <person name="Singh R.S."/>
            <person name="Sirot L."/>
            <person name="Sirota M."/>
            <person name="Sisneros N.B."/>
            <person name="Smith C.D."/>
            <person name="Smith T.F."/>
            <person name="Spieth J."/>
            <person name="Stage D.E."/>
            <person name="Stark A."/>
            <person name="Stephan W."/>
            <person name="Strausberg R.L."/>
            <person name="Strempel S."/>
            <person name="Sturgill D."/>
            <person name="Sutton G."/>
            <person name="Sutton G.G."/>
            <person name="Tao W."/>
            <person name="Teichmann S."/>
            <person name="Tobari Y.N."/>
            <person name="Tomimura Y."/>
            <person name="Tsolas J.M."/>
            <person name="Valente V.L."/>
            <person name="Venter E."/>
            <person name="Venter J.C."/>
            <person name="Vicario S."/>
            <person name="Vieira F.G."/>
            <person name="Vilella A.J."/>
            <person name="Villasante A."/>
            <person name="Walenz B."/>
            <person name="Wang J."/>
            <person name="Wasserman M."/>
            <person name="Watts T."/>
            <person name="Wilson D."/>
            <person name="Wilson R.K."/>
            <person name="Wing R.A."/>
            <person name="Wolfner M.F."/>
            <person name="Wong A."/>
            <person name="Wong G.K."/>
            <person name="Wu C.I."/>
            <person name="Wu G."/>
            <person name="Yamamoto D."/>
            <person name="Yang H.P."/>
            <person name="Yang S.P."/>
            <person name="Yorke J.A."/>
            <person name="Yoshida K."/>
            <person name="Zdobnov E."/>
            <person name="Zhang P."/>
            <person name="Zhang Y."/>
            <person name="Zimin A.V."/>
            <person name="Baldwin J."/>
            <person name="Abdouelleil A."/>
            <person name="Abdulkadir J."/>
            <person name="Abebe A."/>
            <person name="Abera B."/>
            <person name="Abreu J."/>
            <person name="Acer S.C."/>
            <person name="Aftuck L."/>
            <person name="Alexander A."/>
            <person name="An P."/>
            <person name="Anderson E."/>
            <person name="Anderson S."/>
            <person name="Arachi H."/>
            <person name="Azer M."/>
            <person name="Bachantsang P."/>
            <person name="Barry A."/>
            <person name="Bayul T."/>
            <person name="Berlin A."/>
            <person name="Bessette D."/>
            <person name="Bloom T."/>
            <person name="Blye J."/>
            <person name="Boguslavskiy L."/>
            <person name="Bonnet C."/>
            <person name="Boukhgalter B."/>
            <person name="Bourzgui I."/>
            <person name="Brown A."/>
            <person name="Cahill P."/>
            <person name="Channer S."/>
            <person name="Cheshatsang Y."/>
            <person name="Chuda L."/>
            <person name="Citroen M."/>
            <person name="Collymore A."/>
            <person name="Cooke P."/>
            <person name="Costello M."/>
            <person name="D'Aco K."/>
            <person name="Daza R."/>
            <person name="De Haan G."/>
            <person name="DeGray S."/>
            <person name="DeMaso C."/>
            <person name="Dhargay N."/>
            <person name="Dooley K."/>
            <person name="Dooley E."/>
            <person name="Doricent M."/>
            <person name="Dorje P."/>
            <person name="Dorjee K."/>
            <person name="Dupes A."/>
            <person name="Elong R."/>
            <person name="Falk J."/>
            <person name="Farina A."/>
            <person name="Faro S."/>
            <person name="Ferguson D."/>
            <person name="Fisher S."/>
            <person name="Foley C.D."/>
            <person name="Franke A."/>
            <person name="Friedrich D."/>
            <person name="Gadbois L."/>
            <person name="Gearin G."/>
            <person name="Gearin C.R."/>
            <person name="Giannoukos G."/>
            <person name="Goode T."/>
            <person name="Graham J."/>
            <person name="Grandbois E."/>
            <person name="Grewal S."/>
            <person name="Gyaltsen K."/>
            <person name="Hafez N."/>
            <person name="Hagos B."/>
            <person name="Hall J."/>
            <person name="Henson C."/>
            <person name="Hollinger A."/>
            <person name="Honan T."/>
            <person name="Huard M.D."/>
            <person name="Hughes L."/>
            <person name="Hurhula B."/>
            <person name="Husby M.E."/>
            <person name="Kamat A."/>
            <person name="Kanga B."/>
            <person name="Kashin S."/>
            <person name="Khazanovich D."/>
            <person name="Kisner P."/>
            <person name="Lance K."/>
            <person name="Lara M."/>
            <person name="Lee W."/>
            <person name="Lennon N."/>
            <person name="Letendre F."/>
            <person name="LeVine R."/>
            <person name="Lipovsky A."/>
            <person name="Liu X."/>
            <person name="Liu J."/>
            <person name="Liu S."/>
            <person name="Lokyitsang T."/>
            <person name="Lokyitsang Y."/>
            <person name="Lubonja R."/>
            <person name="Lui A."/>
            <person name="MacDonald P."/>
            <person name="Magnisalis V."/>
            <person name="Maru K."/>
            <person name="Matthews C."/>
            <person name="McCusker W."/>
            <person name="McDonough S."/>
            <person name="Mehta T."/>
            <person name="Meldrim J."/>
            <person name="Meneus L."/>
            <person name="Mihai O."/>
            <person name="Mihalev A."/>
            <person name="Mihova T."/>
            <person name="Mittelman R."/>
            <person name="Mlenga V."/>
            <person name="Montmayeur A."/>
            <person name="Mulrain L."/>
            <person name="Navidi A."/>
            <person name="Naylor J."/>
            <person name="Negash T."/>
            <person name="Nguyen T."/>
            <person name="Nguyen N."/>
            <person name="Nicol R."/>
            <person name="Norbu C."/>
            <person name="Norbu N."/>
            <person name="Novod N."/>
            <person name="O'Neill B."/>
            <person name="Osman S."/>
            <person name="Markiewicz E."/>
            <person name="Oyono O.L."/>
            <person name="Patti C."/>
            <person name="Phunkhang P."/>
            <person name="Pierre F."/>
            <person name="Priest M."/>
            <person name="Raghuraman S."/>
            <person name="Rege F."/>
            <person name="Reyes R."/>
            <person name="Rise C."/>
            <person name="Rogov P."/>
            <person name="Ross K."/>
            <person name="Ryan E."/>
            <person name="Settipalli S."/>
            <person name="Shea T."/>
            <person name="Sherpa N."/>
            <person name="Shi L."/>
            <person name="Shih D."/>
            <person name="Sparrow T."/>
            <person name="Spaulding J."/>
            <person name="Stalker J."/>
            <person name="Stange-Thomann N."/>
            <person name="Stavropoulos S."/>
            <person name="Stone C."/>
            <person name="Strader C."/>
            <person name="Tesfaye S."/>
            <person name="Thomson T."/>
            <person name="Thoulutsang Y."/>
            <person name="Thoulutsang D."/>
            <person name="Topham K."/>
            <person name="Topping I."/>
            <person name="Tsamla T."/>
            <person name="Vassiliev H."/>
            <person name="Vo A."/>
            <person name="Wangchuk T."/>
            <person name="Wangdi T."/>
            <person name="Weiand M."/>
            <person name="Wilkinson J."/>
            <person name="Wilson A."/>
            <person name="Yadav S."/>
            <person name="Young G."/>
            <person name="Yu Q."/>
            <person name="Zembek L."/>
            <person name="Zhong D."/>
            <person name="Zimmer A."/>
            <person name="Zwirko Z."/>
            <person name="Jaffe D.B."/>
            <person name="Alvarez P."/>
            <person name="Brockman W."/>
            <person name="Butler J."/>
            <person name="Chin C."/>
            <person name="Gnerre S."/>
            <person name="Grabherr M."/>
            <person name="Kleber M."/>
            <person name="Mauceli E."/>
            <person name="MacCallum I."/>
        </authorList>
    </citation>
    <scope>NUCLEOTIDE SEQUENCE [LARGE SCALE GENOMIC DNA]</scope>
    <source>
        <strain evidence="2">MSH-3 / Tucson 14011-0111.49</strain>
    </source>
</reference>
<gene>
    <name evidence="1" type="primary">Dper\GL24687</name>
    <name evidence="1" type="ORF">Dper_GL24687</name>
</gene>
<name>B4H614_DROPE</name>
<proteinExistence type="predicted"/>
<organism evidence="2">
    <name type="scientific">Drosophila persimilis</name>
    <name type="common">Fruit fly</name>
    <dbReference type="NCBI Taxonomy" id="7234"/>
    <lineage>
        <taxon>Eukaryota</taxon>
        <taxon>Metazoa</taxon>
        <taxon>Ecdysozoa</taxon>
        <taxon>Arthropoda</taxon>
        <taxon>Hexapoda</taxon>
        <taxon>Insecta</taxon>
        <taxon>Pterygota</taxon>
        <taxon>Neoptera</taxon>
        <taxon>Endopterygota</taxon>
        <taxon>Diptera</taxon>
        <taxon>Brachycera</taxon>
        <taxon>Muscomorpha</taxon>
        <taxon>Ephydroidea</taxon>
        <taxon>Drosophilidae</taxon>
        <taxon>Drosophila</taxon>
        <taxon>Sophophora</taxon>
    </lineage>
</organism>
<keyword evidence="2" id="KW-1185">Reference proteome</keyword>
<evidence type="ECO:0000313" key="2">
    <source>
        <dbReference type="Proteomes" id="UP000008744"/>
    </source>
</evidence>
<sequence>MDIPSTGAIFTLGKSHLAENTQSYFYIKNDPVKRLISGPHQSAVICGNYNEYSLPKE</sequence>
<dbReference type="OrthoDB" id="10253607at2759"/>
<dbReference type="EMBL" id="CH479212">
    <property type="protein sequence ID" value="EDW33231.1"/>
    <property type="molecule type" value="Genomic_DNA"/>
</dbReference>
<dbReference type="STRING" id="7234.B4H614"/>
<evidence type="ECO:0000313" key="1">
    <source>
        <dbReference type="EMBL" id="EDW33231.1"/>
    </source>
</evidence>
<accession>B4H614</accession>
<dbReference type="Proteomes" id="UP000008744">
    <property type="component" value="Unassembled WGS sequence"/>
</dbReference>
<dbReference type="HOGENOM" id="CLU_2998632_0_0_1"/>
<dbReference type="AlphaFoldDB" id="B4H614"/>
<protein>
    <submittedName>
        <fullName evidence="1">GL24687</fullName>
    </submittedName>
</protein>